<dbReference type="GO" id="GO:0009306">
    <property type="term" value="P:protein secretion"/>
    <property type="evidence" value="ECO:0007669"/>
    <property type="project" value="UniProtKB-UniRule"/>
</dbReference>
<keyword evidence="10" id="KW-1185">Reference proteome</keyword>
<keyword evidence="3 8" id="KW-0812">Transmembrane</keyword>
<evidence type="ECO:0000313" key="10">
    <source>
        <dbReference type="Proteomes" id="UP000011135"/>
    </source>
</evidence>
<gene>
    <name evidence="8" type="primary">secE</name>
    <name evidence="9" type="ORF">C900_04669</name>
</gene>
<proteinExistence type="inferred from homology"/>
<name>L8JQP7_9BACT</name>
<dbReference type="Gene3D" id="1.20.5.1030">
    <property type="entry name" value="Preprotein translocase secy subunit"/>
    <property type="match status" value="1"/>
</dbReference>
<evidence type="ECO:0000256" key="4">
    <source>
        <dbReference type="ARBA" id="ARBA00022927"/>
    </source>
</evidence>
<organism evidence="9 10">
    <name type="scientific">Fulvivirga imtechensis AK7</name>
    <dbReference type="NCBI Taxonomy" id="1237149"/>
    <lineage>
        <taxon>Bacteria</taxon>
        <taxon>Pseudomonadati</taxon>
        <taxon>Bacteroidota</taxon>
        <taxon>Cytophagia</taxon>
        <taxon>Cytophagales</taxon>
        <taxon>Fulvivirgaceae</taxon>
        <taxon>Fulvivirga</taxon>
    </lineage>
</organism>
<dbReference type="AlphaFoldDB" id="L8JQP7"/>
<dbReference type="GO" id="GO:0006605">
    <property type="term" value="P:protein targeting"/>
    <property type="evidence" value="ECO:0007669"/>
    <property type="project" value="UniProtKB-UniRule"/>
</dbReference>
<evidence type="ECO:0000256" key="8">
    <source>
        <dbReference type="HAMAP-Rule" id="MF_00422"/>
    </source>
</evidence>
<dbReference type="RefSeq" id="WP_009581858.1">
    <property type="nucleotide sequence ID" value="NZ_AMZN01000069.1"/>
</dbReference>
<evidence type="ECO:0000256" key="2">
    <source>
        <dbReference type="ARBA" id="ARBA00022448"/>
    </source>
</evidence>
<feature type="transmembrane region" description="Helical" evidence="8">
    <location>
        <begin position="32"/>
        <end position="52"/>
    </location>
</feature>
<comment type="function">
    <text evidence="8">Essential subunit of the Sec protein translocation channel SecYEG. Clamps together the 2 halves of SecY. May contact the channel plug during translocation.</text>
</comment>
<dbReference type="Pfam" id="PF00584">
    <property type="entry name" value="SecE"/>
    <property type="match status" value="1"/>
</dbReference>
<dbReference type="InterPro" id="IPR038379">
    <property type="entry name" value="SecE_sf"/>
</dbReference>
<dbReference type="NCBIfam" id="TIGR00964">
    <property type="entry name" value="secE_bact"/>
    <property type="match status" value="1"/>
</dbReference>
<evidence type="ECO:0000256" key="7">
    <source>
        <dbReference type="ARBA" id="ARBA00023136"/>
    </source>
</evidence>
<keyword evidence="2 8" id="KW-0813">Transport</keyword>
<dbReference type="Proteomes" id="UP000011135">
    <property type="component" value="Unassembled WGS sequence"/>
</dbReference>
<reference evidence="9 10" key="1">
    <citation type="submission" date="2012-12" db="EMBL/GenBank/DDBJ databases">
        <title>Genome assembly of Fulvivirga imtechensis AK7.</title>
        <authorList>
            <person name="Nupur N."/>
            <person name="Khatri I."/>
            <person name="Kumar R."/>
            <person name="Subramanian S."/>
            <person name="Pinnaka A."/>
        </authorList>
    </citation>
    <scope>NUCLEOTIDE SEQUENCE [LARGE SCALE GENOMIC DNA]</scope>
    <source>
        <strain evidence="9 10">AK7</strain>
    </source>
</reference>
<keyword evidence="5 8" id="KW-1133">Transmembrane helix</keyword>
<protein>
    <recommendedName>
        <fullName evidence="8">Protein translocase subunit SecE</fullName>
    </recommendedName>
</protein>
<keyword evidence="8" id="KW-1003">Cell membrane</keyword>
<dbReference type="eggNOG" id="COG0690">
    <property type="taxonomic scope" value="Bacteria"/>
</dbReference>
<dbReference type="InterPro" id="IPR005807">
    <property type="entry name" value="SecE_bac"/>
</dbReference>
<dbReference type="GO" id="GO:0043952">
    <property type="term" value="P:protein transport by the Sec complex"/>
    <property type="evidence" value="ECO:0007669"/>
    <property type="project" value="UniProtKB-UniRule"/>
</dbReference>
<dbReference type="HAMAP" id="MF_00422">
    <property type="entry name" value="SecE"/>
    <property type="match status" value="1"/>
</dbReference>
<comment type="similarity">
    <text evidence="8">Belongs to the SecE/SEC61-gamma family.</text>
</comment>
<dbReference type="EMBL" id="AMZN01000069">
    <property type="protein sequence ID" value="ELR69692.1"/>
    <property type="molecule type" value="Genomic_DNA"/>
</dbReference>
<dbReference type="GO" id="GO:0065002">
    <property type="term" value="P:intracellular protein transmembrane transport"/>
    <property type="evidence" value="ECO:0007669"/>
    <property type="project" value="UniProtKB-UniRule"/>
</dbReference>
<comment type="subunit">
    <text evidence="8">Component of the Sec protein translocase complex. Heterotrimer consisting of SecY, SecE and SecG subunits. The heterotrimers can form oligomers, although 1 heterotrimer is thought to be able to translocate proteins. Interacts with the ribosome. Interacts with SecDF, and other proteins may be involved. Interacts with SecA.</text>
</comment>
<keyword evidence="6 8" id="KW-0811">Translocation</keyword>
<dbReference type="InterPro" id="IPR001901">
    <property type="entry name" value="Translocase_SecE/Sec61-g"/>
</dbReference>
<dbReference type="GO" id="GO:0005886">
    <property type="term" value="C:plasma membrane"/>
    <property type="evidence" value="ECO:0007669"/>
    <property type="project" value="UniProtKB-SubCell"/>
</dbReference>
<comment type="subcellular location">
    <subcellularLocation>
        <location evidence="8">Cell membrane</location>
        <topology evidence="8">Single-pass membrane protein</topology>
    </subcellularLocation>
    <subcellularLocation>
        <location evidence="1">Membrane</location>
    </subcellularLocation>
</comment>
<evidence type="ECO:0000313" key="9">
    <source>
        <dbReference type="EMBL" id="ELR69692.1"/>
    </source>
</evidence>
<sequence>MHKLKTFILESYDEMKNKVSWPKYSELQSSSILVLVASLIFALVIGLMDYVFQTGMDWFYKEF</sequence>
<dbReference type="STRING" id="1237149.C900_04669"/>
<evidence type="ECO:0000256" key="5">
    <source>
        <dbReference type="ARBA" id="ARBA00022989"/>
    </source>
</evidence>
<comment type="caution">
    <text evidence="9">The sequence shown here is derived from an EMBL/GenBank/DDBJ whole genome shotgun (WGS) entry which is preliminary data.</text>
</comment>
<dbReference type="GO" id="GO:0008320">
    <property type="term" value="F:protein transmembrane transporter activity"/>
    <property type="evidence" value="ECO:0007669"/>
    <property type="project" value="UniProtKB-UniRule"/>
</dbReference>
<evidence type="ECO:0000256" key="6">
    <source>
        <dbReference type="ARBA" id="ARBA00023010"/>
    </source>
</evidence>
<accession>L8JQP7</accession>
<keyword evidence="7 8" id="KW-0472">Membrane</keyword>
<evidence type="ECO:0000256" key="3">
    <source>
        <dbReference type="ARBA" id="ARBA00022692"/>
    </source>
</evidence>
<evidence type="ECO:0000256" key="1">
    <source>
        <dbReference type="ARBA" id="ARBA00004370"/>
    </source>
</evidence>
<keyword evidence="4 8" id="KW-0653">Protein transport</keyword>